<evidence type="ECO:0000313" key="2">
    <source>
        <dbReference type="Proteomes" id="UP000288716"/>
    </source>
</evidence>
<dbReference type="PANTHER" id="PTHR14659:SF1">
    <property type="entry name" value="ALPHA- AND GAMMA-ADAPTIN-BINDING PROTEIN P34"/>
    <property type="match status" value="1"/>
</dbReference>
<name>A0A443SST9_9ACAR</name>
<organism evidence="1 2">
    <name type="scientific">Leptotrombidium deliense</name>
    <dbReference type="NCBI Taxonomy" id="299467"/>
    <lineage>
        <taxon>Eukaryota</taxon>
        <taxon>Metazoa</taxon>
        <taxon>Ecdysozoa</taxon>
        <taxon>Arthropoda</taxon>
        <taxon>Chelicerata</taxon>
        <taxon>Arachnida</taxon>
        <taxon>Acari</taxon>
        <taxon>Acariformes</taxon>
        <taxon>Trombidiformes</taxon>
        <taxon>Prostigmata</taxon>
        <taxon>Anystina</taxon>
        <taxon>Parasitengona</taxon>
        <taxon>Trombiculoidea</taxon>
        <taxon>Trombiculidae</taxon>
        <taxon>Leptotrombidium</taxon>
    </lineage>
</organism>
<dbReference type="Gene3D" id="3.40.50.11960">
    <property type="match status" value="1"/>
</dbReference>
<dbReference type="Proteomes" id="UP000288716">
    <property type="component" value="Unassembled WGS sequence"/>
</dbReference>
<gene>
    <name evidence="1" type="ORF">B4U80_10146</name>
</gene>
<dbReference type="Pfam" id="PF10199">
    <property type="entry name" value="Adaptin_binding"/>
    <property type="match status" value="1"/>
</dbReference>
<dbReference type="EMBL" id="NCKV01000450">
    <property type="protein sequence ID" value="RWS30584.1"/>
    <property type="molecule type" value="Genomic_DNA"/>
</dbReference>
<dbReference type="OrthoDB" id="1741717at2759"/>
<sequence>MKTFPVIVDTSENAESFKKDFDGFPVDCFPWHINTKYYEADVHLLRIPRRDLVSEHFAEIVNAVVIYFECQKSSFQKVEHWMPFIEKYSPDVKIMVCDKASDDFELTKDTLLKWCIENEFELVELSVTQNDDDDFKETIGIERIKQALSAHTWPSMQLKSSHVYKPSPRFEEALRREFERDMNSITSQVNNLNVNNLFEENSESSFETLFSQFSELKNKAQQLNGDERRRYAEKVTIAFWKALGGDDNEIESLDSD</sequence>
<comment type="caution">
    <text evidence="1">The sequence shown here is derived from an EMBL/GenBank/DDBJ whole genome shotgun (WGS) entry which is preliminary data.</text>
</comment>
<dbReference type="STRING" id="299467.A0A443SST9"/>
<keyword evidence="2" id="KW-1185">Reference proteome</keyword>
<dbReference type="InterPro" id="IPR019341">
    <property type="entry name" value="Alpha/Gamma-adaptin-bd_p34"/>
</dbReference>
<protein>
    <submittedName>
        <fullName evidence="1">Alpha-and gamma-adaptin-binding protein p34-like protein</fullName>
    </submittedName>
</protein>
<proteinExistence type="predicted"/>
<dbReference type="AlphaFoldDB" id="A0A443SST9"/>
<evidence type="ECO:0000313" key="1">
    <source>
        <dbReference type="EMBL" id="RWS30584.1"/>
    </source>
</evidence>
<accession>A0A443SST9</accession>
<dbReference type="PANTHER" id="PTHR14659">
    <property type="entry name" value="ALPHA- AND GAMMA-ADAPTIN-BINDING PROTEIN P34"/>
    <property type="match status" value="1"/>
</dbReference>
<reference evidence="1 2" key="1">
    <citation type="journal article" date="2018" name="Gigascience">
        <title>Genomes of trombidid mites reveal novel predicted allergens and laterally-transferred genes associated with secondary metabolism.</title>
        <authorList>
            <person name="Dong X."/>
            <person name="Chaisiri K."/>
            <person name="Xia D."/>
            <person name="Armstrong S.D."/>
            <person name="Fang Y."/>
            <person name="Donnelly M.J."/>
            <person name="Kadowaki T."/>
            <person name="McGarry J.W."/>
            <person name="Darby A.C."/>
            <person name="Makepeace B.L."/>
        </authorList>
    </citation>
    <scope>NUCLEOTIDE SEQUENCE [LARGE SCALE GENOMIC DNA]</scope>
    <source>
        <strain evidence="1">UoL-UT</strain>
    </source>
</reference>
<dbReference type="VEuPathDB" id="VectorBase:LDEU001458"/>